<evidence type="ECO:0000313" key="1">
    <source>
        <dbReference type="EMBL" id="AYN19506.1"/>
    </source>
</evidence>
<evidence type="ECO:0000313" key="2">
    <source>
        <dbReference type="Proteomes" id="UP000268070"/>
    </source>
</evidence>
<dbReference type="AlphaFoldDB" id="A0A3G2HQV6"/>
<evidence type="ECO:0008006" key="3">
    <source>
        <dbReference type="Google" id="ProtNLM"/>
    </source>
</evidence>
<dbReference type="Proteomes" id="UP000268070">
    <property type="component" value="Chromosome"/>
</dbReference>
<name>A0A3G2HQV6_9BURK</name>
<proteinExistence type="predicted"/>
<dbReference type="OrthoDB" id="9149607at2"/>
<dbReference type="KEGG" id="aaqu:D3M96_02515"/>
<sequence length="222" mass="25679">MSTVQYTCVEQSCLLQRRAACETENDTVEKTARRSWHLGRIVEGAYDALDIQIEVNGVESSRRYGAFLRVLYLLQRDLDVLYGRTDLRVLAADLHQRRQLLKLEYALRALAVSVPAIKSQRLPSSTTWASVTGWLFVGEATNLYAAILYRLIQRRRPRPRDESCNLLQAYLFDAPEEVDRRWRSTIRALDEALLSQQEEKELLCGTMEAVQQLRRYVEAELK</sequence>
<dbReference type="EMBL" id="CP032153">
    <property type="protein sequence ID" value="AYN19506.1"/>
    <property type="molecule type" value="Genomic_DNA"/>
</dbReference>
<reference evidence="1 2" key="1">
    <citation type="submission" date="2018-09" db="EMBL/GenBank/DDBJ databases">
        <title>Complete genome sequence of the hydrocarbonoclastic bacterium Alcaligenes aquatilis QD168, isolated from a crude-oil polluted marine sediment of Central Chile.</title>
        <authorList>
            <person name="Duran R.E."/>
            <person name="Barra B."/>
            <person name="Salva-Serra F."/>
            <person name="Mendez V."/>
            <person name="Moore E.R.B."/>
            <person name="Seeger M."/>
        </authorList>
    </citation>
    <scope>NUCLEOTIDE SEQUENCE [LARGE SCALE GENOMIC DNA]</scope>
    <source>
        <strain evidence="1 2">QD168</strain>
    </source>
</reference>
<dbReference type="SUPFAM" id="SSF48613">
    <property type="entry name" value="Heme oxygenase-like"/>
    <property type="match status" value="1"/>
</dbReference>
<gene>
    <name evidence="1" type="ORF">D3M96_02515</name>
</gene>
<organism evidence="1 2">
    <name type="scientific">Alcaligenes aquatilis</name>
    <dbReference type="NCBI Taxonomy" id="323284"/>
    <lineage>
        <taxon>Bacteria</taxon>
        <taxon>Pseudomonadati</taxon>
        <taxon>Pseudomonadota</taxon>
        <taxon>Betaproteobacteria</taxon>
        <taxon>Burkholderiales</taxon>
        <taxon>Alcaligenaceae</taxon>
        <taxon>Alcaligenes</taxon>
    </lineage>
</organism>
<dbReference type="RefSeq" id="WP_121737908.1">
    <property type="nucleotide sequence ID" value="NZ_CP032153.1"/>
</dbReference>
<dbReference type="InterPro" id="IPR016084">
    <property type="entry name" value="Haem_Oase-like_multi-hlx"/>
</dbReference>
<protein>
    <recommendedName>
        <fullName evidence="3">Heme oxygenase</fullName>
    </recommendedName>
</protein>
<dbReference type="Gene3D" id="1.20.910.10">
    <property type="entry name" value="Heme oxygenase-like"/>
    <property type="match status" value="1"/>
</dbReference>
<accession>A0A3G2HQV6</accession>